<comment type="caution">
    <text evidence="1">The sequence shown here is derived from an EMBL/GenBank/DDBJ whole genome shotgun (WGS) entry which is preliminary data.</text>
</comment>
<name>A0A1H3SY16_9BACT</name>
<protein>
    <submittedName>
        <fullName evidence="1">Uncharacterized protein</fullName>
    </submittedName>
</protein>
<organism evidence="1 2">
    <name type="scientific">Rhodonellum ikkaensis</name>
    <dbReference type="NCBI Taxonomy" id="336829"/>
    <lineage>
        <taxon>Bacteria</taxon>
        <taxon>Pseudomonadati</taxon>
        <taxon>Bacteroidota</taxon>
        <taxon>Cytophagia</taxon>
        <taxon>Cytophagales</taxon>
        <taxon>Cytophagaceae</taxon>
        <taxon>Rhodonellum</taxon>
    </lineage>
</organism>
<reference evidence="1 2" key="1">
    <citation type="submission" date="2016-10" db="EMBL/GenBank/DDBJ databases">
        <authorList>
            <person name="Varghese N."/>
            <person name="Submissions S."/>
        </authorList>
    </citation>
    <scope>NUCLEOTIDE SEQUENCE [LARGE SCALE GENOMIC DNA]</scope>
    <source>
        <strain evidence="1 2">DSM 17997</strain>
    </source>
</reference>
<evidence type="ECO:0000313" key="1">
    <source>
        <dbReference type="EMBL" id="SDZ43023.1"/>
    </source>
</evidence>
<evidence type="ECO:0000313" key="2">
    <source>
        <dbReference type="Proteomes" id="UP000199663"/>
    </source>
</evidence>
<accession>A0A1H3SY16</accession>
<gene>
    <name evidence="1" type="ORF">SAMN05444412_11458</name>
</gene>
<dbReference type="EMBL" id="FNQC01000014">
    <property type="protein sequence ID" value="SDZ43023.1"/>
    <property type="molecule type" value="Genomic_DNA"/>
</dbReference>
<sequence>MNRIGILELKRAVQGEAIMASWVKAGEKEFGPSEGFNPSLKAFLKH</sequence>
<dbReference type="Proteomes" id="UP000199663">
    <property type="component" value="Unassembled WGS sequence"/>
</dbReference>
<proteinExistence type="predicted"/>
<keyword evidence="2" id="KW-1185">Reference proteome</keyword>